<dbReference type="GO" id="GO:0016791">
    <property type="term" value="F:phosphatase activity"/>
    <property type="evidence" value="ECO:0007669"/>
    <property type="project" value="TreeGrafter"/>
</dbReference>
<dbReference type="InterPro" id="IPR029021">
    <property type="entry name" value="Prot-tyrosine_phosphatase-like"/>
</dbReference>
<dbReference type="Pfam" id="PF03162">
    <property type="entry name" value="Y_phosphatase2"/>
    <property type="match status" value="1"/>
</dbReference>
<dbReference type="AlphaFoldDB" id="A0A7D9CVA4"/>
<keyword evidence="3" id="KW-1185">Reference proteome</keyword>
<dbReference type="Proteomes" id="UP000478008">
    <property type="component" value="Unassembled WGS sequence"/>
</dbReference>
<dbReference type="EMBL" id="JABCYN010000022">
    <property type="protein sequence ID" value="KAF6013149.1"/>
    <property type="molecule type" value="Genomic_DNA"/>
</dbReference>
<protein>
    <submittedName>
        <fullName evidence="2">DEBR0S1_03400g1_1</fullName>
    </submittedName>
</protein>
<dbReference type="SUPFAM" id="SSF52799">
    <property type="entry name" value="(Phosphotyrosine protein) phosphatases II"/>
    <property type="match status" value="1"/>
</dbReference>
<evidence type="ECO:0000313" key="1">
    <source>
        <dbReference type="EMBL" id="KAF6013149.1"/>
    </source>
</evidence>
<dbReference type="InterPro" id="IPR004861">
    <property type="entry name" value="Siw14-like"/>
</dbReference>
<reference evidence="1 4" key="2">
    <citation type="journal article" date="2020" name="Appl. Microbiol. Biotechnol.">
        <title>Targeted gene deletion in Brettanomyces bruxellensis with an expression-free CRISPR-Cas9 system.</title>
        <authorList>
            <person name="Varela C."/>
            <person name="Bartel C."/>
            <person name="Onetto C."/>
            <person name="Borneman A."/>
        </authorList>
    </citation>
    <scope>NUCLEOTIDE SEQUENCE [LARGE SCALE GENOMIC DNA]</scope>
    <source>
        <strain evidence="1 4">AWRI1613</strain>
    </source>
</reference>
<evidence type="ECO:0000313" key="4">
    <source>
        <dbReference type="Proteomes" id="UP000568158"/>
    </source>
</evidence>
<dbReference type="EMBL" id="CABFWN010000001">
    <property type="protein sequence ID" value="VUG15933.1"/>
    <property type="molecule type" value="Genomic_DNA"/>
</dbReference>
<proteinExistence type="predicted"/>
<evidence type="ECO:0000313" key="3">
    <source>
        <dbReference type="Proteomes" id="UP000478008"/>
    </source>
</evidence>
<dbReference type="Proteomes" id="UP000568158">
    <property type="component" value="Unassembled WGS sequence"/>
</dbReference>
<accession>A0A7D9CVA4</accession>
<sequence>MSTEKIPPALVPPIKFSKIEPSLSRGAYPRPINYPYLETLHLKTMIALVPYPITMETDSSLTQFCIQHNIDLVHIATDKNAKDKGKNRDVPIDHNQVLQVLQILVCAENNPIFIFCNNGGQVSSLVVACLRRIQLWSSVSIYNEFVNFSTTINHNDRAFIENFKAEIKFPKKNERVSWLWNGLSRNITEKHPHLRFATFPDE</sequence>
<dbReference type="Gene3D" id="3.90.190.10">
    <property type="entry name" value="Protein tyrosine phosphatase superfamily"/>
    <property type="match status" value="1"/>
</dbReference>
<name>A0A7D9CVA4_DEKBR</name>
<dbReference type="OMA" id="HYPCYIH"/>
<reference evidence="2 3" key="1">
    <citation type="submission" date="2019-07" db="EMBL/GenBank/DDBJ databases">
        <authorList>
            <person name="Friedrich A."/>
            <person name="Schacherer J."/>
        </authorList>
    </citation>
    <scope>NUCLEOTIDE SEQUENCE [LARGE SCALE GENOMIC DNA]</scope>
</reference>
<evidence type="ECO:0000313" key="2">
    <source>
        <dbReference type="EMBL" id="VUG15933.1"/>
    </source>
</evidence>
<dbReference type="PANTHER" id="PTHR31126">
    <property type="entry name" value="TYROSINE-PROTEIN PHOSPHATASE"/>
    <property type="match status" value="1"/>
</dbReference>
<organism evidence="2 3">
    <name type="scientific">Dekkera bruxellensis</name>
    <name type="common">Brettanomyces custersii</name>
    <dbReference type="NCBI Taxonomy" id="5007"/>
    <lineage>
        <taxon>Eukaryota</taxon>
        <taxon>Fungi</taxon>
        <taxon>Dikarya</taxon>
        <taxon>Ascomycota</taxon>
        <taxon>Saccharomycotina</taxon>
        <taxon>Pichiomycetes</taxon>
        <taxon>Pichiales</taxon>
        <taxon>Pichiaceae</taxon>
        <taxon>Brettanomyces</taxon>
    </lineage>
</organism>
<gene>
    <name evidence="2" type="primary">OCA6</name>
    <name evidence="2" type="ORF">DEBR0S1_03400G</name>
    <name evidence="1" type="ORF">HII12_001864</name>
</gene>
<dbReference type="PANTHER" id="PTHR31126:SF14">
    <property type="entry name" value="TYROSINE-PROTEIN PHOSPHATASE OCA6-RELATED"/>
    <property type="match status" value="1"/>
</dbReference>